<dbReference type="Proteomes" id="UP000239757">
    <property type="component" value="Unassembled WGS sequence"/>
</dbReference>
<protein>
    <submittedName>
        <fullName evidence="3">Uncharacterized protein</fullName>
    </submittedName>
</protein>
<proteinExistence type="predicted"/>
<evidence type="ECO:0000256" key="1">
    <source>
        <dbReference type="SAM" id="MobiDB-lite"/>
    </source>
</evidence>
<dbReference type="AlphaFoldDB" id="A0A2P5VSJ3"/>
<feature type="compositionally biased region" description="Basic and acidic residues" evidence="1">
    <location>
        <begin position="15"/>
        <end position="25"/>
    </location>
</feature>
<dbReference type="EMBL" id="KZ671132">
    <property type="protein sequence ID" value="PPR81798.1"/>
    <property type="molecule type" value="Genomic_DNA"/>
</dbReference>
<name>A0A2P5VSJ3_GOSBA</name>
<evidence type="ECO:0000313" key="3">
    <source>
        <dbReference type="EMBL" id="PPR81798.1"/>
    </source>
</evidence>
<evidence type="ECO:0000256" key="2">
    <source>
        <dbReference type="SAM" id="Phobius"/>
    </source>
</evidence>
<evidence type="ECO:0000313" key="4">
    <source>
        <dbReference type="Proteomes" id="UP000239757"/>
    </source>
</evidence>
<feature type="transmembrane region" description="Helical" evidence="2">
    <location>
        <begin position="150"/>
        <end position="175"/>
    </location>
</feature>
<reference evidence="3 4" key="1">
    <citation type="submission" date="2015-01" db="EMBL/GenBank/DDBJ databases">
        <title>Genome of allotetraploid Gossypium barbadense reveals genomic plasticity and fiber elongation in cotton evolution.</title>
        <authorList>
            <person name="Chen X."/>
            <person name="Liu X."/>
            <person name="Zhao B."/>
            <person name="Zheng H."/>
            <person name="Hu Y."/>
            <person name="Lu G."/>
            <person name="Yang C."/>
            <person name="Chen J."/>
            <person name="Shan C."/>
            <person name="Zhang L."/>
            <person name="Zhou Y."/>
            <person name="Wang L."/>
            <person name="Guo W."/>
            <person name="Bai Y."/>
            <person name="Ruan J."/>
            <person name="Shangguan X."/>
            <person name="Mao Y."/>
            <person name="Jiang J."/>
            <person name="Zhu Y."/>
            <person name="Lei J."/>
            <person name="Kang H."/>
            <person name="Chen S."/>
            <person name="He X."/>
            <person name="Wang R."/>
            <person name="Wang Y."/>
            <person name="Chen J."/>
            <person name="Wang L."/>
            <person name="Yu S."/>
            <person name="Wang B."/>
            <person name="Wei J."/>
            <person name="Song S."/>
            <person name="Lu X."/>
            <person name="Gao Z."/>
            <person name="Gu W."/>
            <person name="Deng X."/>
            <person name="Ma D."/>
            <person name="Wang S."/>
            <person name="Liang W."/>
            <person name="Fang L."/>
            <person name="Cai C."/>
            <person name="Zhu X."/>
            <person name="Zhou B."/>
            <person name="Zhang Y."/>
            <person name="Chen Z."/>
            <person name="Xu S."/>
            <person name="Zhu R."/>
            <person name="Wang S."/>
            <person name="Zhang T."/>
            <person name="Zhao G."/>
        </authorList>
    </citation>
    <scope>NUCLEOTIDE SEQUENCE [LARGE SCALE GENOMIC DNA]</scope>
    <source>
        <strain evidence="4">cv. Xinhai21</strain>
        <tissue evidence="3">Leaf</tissue>
    </source>
</reference>
<keyword evidence="2" id="KW-1133">Transmembrane helix</keyword>
<keyword evidence="2" id="KW-0472">Membrane</keyword>
<organism evidence="3 4">
    <name type="scientific">Gossypium barbadense</name>
    <name type="common">Sea Island cotton</name>
    <name type="synonym">Hibiscus barbadensis</name>
    <dbReference type="NCBI Taxonomy" id="3634"/>
    <lineage>
        <taxon>Eukaryota</taxon>
        <taxon>Viridiplantae</taxon>
        <taxon>Streptophyta</taxon>
        <taxon>Embryophyta</taxon>
        <taxon>Tracheophyta</taxon>
        <taxon>Spermatophyta</taxon>
        <taxon>Magnoliopsida</taxon>
        <taxon>eudicotyledons</taxon>
        <taxon>Gunneridae</taxon>
        <taxon>Pentapetalae</taxon>
        <taxon>rosids</taxon>
        <taxon>malvids</taxon>
        <taxon>Malvales</taxon>
        <taxon>Malvaceae</taxon>
        <taxon>Malvoideae</taxon>
        <taxon>Gossypium</taxon>
    </lineage>
</organism>
<keyword evidence="2" id="KW-0812">Transmembrane</keyword>
<sequence length="176" mass="20202">MEVEGSSRKGSSRKSGRDSAEKKEPVTPSSDRPTRERKVVERVKAWVHRLHHFRPTMEKWCITQDKWINGANGEARVRSAGKKPLLLKLRLWKETKLAQQLELQGHQQVQVQIQLLCAGIGTQYNFLSMLGGNATLYKLLCTSRSGRIDFLTGLILAYKCILWLSAPAFWILWWLN</sequence>
<feature type="region of interest" description="Disordered" evidence="1">
    <location>
        <begin position="1"/>
        <end position="37"/>
    </location>
</feature>
<gene>
    <name evidence="3" type="ORF">GOBAR_AA38917</name>
</gene>
<accession>A0A2P5VSJ3</accession>